<name>A0ABS7BQK6_9SPHN</name>
<dbReference type="EMBL" id="JAHXZN010000005">
    <property type="protein sequence ID" value="MBW6531892.1"/>
    <property type="molecule type" value="Genomic_DNA"/>
</dbReference>
<keyword evidence="2" id="KW-1185">Reference proteome</keyword>
<gene>
    <name evidence="1" type="ORF">KZ820_14210</name>
</gene>
<reference evidence="1 2" key="1">
    <citation type="submission" date="2021-07" db="EMBL/GenBank/DDBJ databases">
        <title>Sphingomonas sp.</title>
        <authorList>
            <person name="Feng G."/>
            <person name="Li J."/>
            <person name="Pan M."/>
        </authorList>
    </citation>
    <scope>NUCLEOTIDE SEQUENCE [LARGE SCALE GENOMIC DNA]</scope>
    <source>
        <strain evidence="1 2">RRHST34</strain>
    </source>
</reference>
<evidence type="ECO:0000313" key="2">
    <source>
        <dbReference type="Proteomes" id="UP000759103"/>
    </source>
</evidence>
<evidence type="ECO:0008006" key="3">
    <source>
        <dbReference type="Google" id="ProtNLM"/>
    </source>
</evidence>
<proteinExistence type="predicted"/>
<sequence>MGRDPSFKELWARLERAEADRDRMMNALQLVLDRAGNGKVLLSPHTRTLIKRALSRIQPARAILSEKGEQK</sequence>
<protein>
    <recommendedName>
        <fullName evidence="3">50S ribosomal protein L29</fullName>
    </recommendedName>
</protein>
<accession>A0ABS7BQK6</accession>
<comment type="caution">
    <text evidence="1">The sequence shown here is derived from an EMBL/GenBank/DDBJ whole genome shotgun (WGS) entry which is preliminary data.</text>
</comment>
<dbReference type="Proteomes" id="UP000759103">
    <property type="component" value="Unassembled WGS sequence"/>
</dbReference>
<evidence type="ECO:0000313" key="1">
    <source>
        <dbReference type="EMBL" id="MBW6531892.1"/>
    </source>
</evidence>
<organism evidence="1 2">
    <name type="scientific">Sphingomonas citri</name>
    <dbReference type="NCBI Taxonomy" id="2862499"/>
    <lineage>
        <taxon>Bacteria</taxon>
        <taxon>Pseudomonadati</taxon>
        <taxon>Pseudomonadota</taxon>
        <taxon>Alphaproteobacteria</taxon>
        <taxon>Sphingomonadales</taxon>
        <taxon>Sphingomonadaceae</taxon>
        <taxon>Sphingomonas</taxon>
    </lineage>
</organism>